<name>A0A9P5YYG5_9AGAR</name>
<dbReference type="SUPFAM" id="SSF102645">
    <property type="entry name" value="CoaB-like"/>
    <property type="match status" value="1"/>
</dbReference>
<feature type="domain" description="DNA/pantothenate metabolism flavoprotein C-terminal" evidence="3">
    <location>
        <begin position="156"/>
        <end position="273"/>
    </location>
</feature>
<feature type="compositionally biased region" description="Polar residues" evidence="2">
    <location>
        <begin position="1"/>
        <end position="10"/>
    </location>
</feature>
<sequence length="351" mass="39873">MHTEPTTFSAESYFATQPPPPTLQHDVEKVREFVARQAKEGRNVVLVTSGGTTVPLELNVVRFLDNFSAGTRGATSAEYFLKAGYAVIFMHRQFSLQPFSRHYSHSTNPFLDFLDIDAPESDGATPRISVTPNKRQDLLEVLTVYKNVHALGTLHTLTFVTVNDYLWLLRAVSQEMSVLKRRAMFYLAAAVSDFFLPRQKMSEHKIQSGKGNLSIEMDQVPKILKPMVDEWTPGGYIVSFKLETDQHLLLPKARQAIERYGHQVVIGNDLHRRKFEVVFVSKKPSPALPPGLEQTKEVLEHVADAANSFDEYWLRIDLPEPPPPGAQVKEIEEDIVHELVKRHMEWIDNTL</sequence>
<comment type="caution">
    <text evidence="4">The sequence shown here is derived from an EMBL/GenBank/DDBJ whole genome shotgun (WGS) entry which is preliminary data.</text>
</comment>
<evidence type="ECO:0000313" key="4">
    <source>
        <dbReference type="EMBL" id="KAF9477814.1"/>
    </source>
</evidence>
<dbReference type="InterPro" id="IPR035929">
    <property type="entry name" value="CoaB-like_sf"/>
</dbReference>
<protein>
    <submittedName>
        <fullName evidence="4">DFP-domain-containing protein</fullName>
    </submittedName>
</protein>
<dbReference type="OrthoDB" id="70224at2759"/>
<dbReference type="GO" id="GO:0015937">
    <property type="term" value="P:coenzyme A biosynthetic process"/>
    <property type="evidence" value="ECO:0007669"/>
    <property type="project" value="UniProtKB-ARBA"/>
</dbReference>
<dbReference type="AlphaFoldDB" id="A0A9P5YYG5"/>
<dbReference type="EMBL" id="MU155250">
    <property type="protein sequence ID" value="KAF9477814.1"/>
    <property type="molecule type" value="Genomic_DNA"/>
</dbReference>
<dbReference type="PANTHER" id="PTHR12290">
    <property type="entry name" value="CORNICHON-RELATED"/>
    <property type="match status" value="1"/>
</dbReference>
<feature type="region of interest" description="Disordered" evidence="2">
    <location>
        <begin position="1"/>
        <end position="21"/>
    </location>
</feature>
<dbReference type="Gene3D" id="3.40.50.10300">
    <property type="entry name" value="CoaB-like"/>
    <property type="match status" value="1"/>
</dbReference>
<evidence type="ECO:0000256" key="2">
    <source>
        <dbReference type="SAM" id="MobiDB-lite"/>
    </source>
</evidence>
<reference evidence="4" key="1">
    <citation type="submission" date="2020-11" db="EMBL/GenBank/DDBJ databases">
        <authorList>
            <consortium name="DOE Joint Genome Institute"/>
            <person name="Ahrendt S."/>
            <person name="Riley R."/>
            <person name="Andreopoulos W."/>
            <person name="Labutti K."/>
            <person name="Pangilinan J."/>
            <person name="Ruiz-Duenas F.J."/>
            <person name="Barrasa J.M."/>
            <person name="Sanchez-Garcia M."/>
            <person name="Camarero S."/>
            <person name="Miyauchi S."/>
            <person name="Serrano A."/>
            <person name="Linde D."/>
            <person name="Babiker R."/>
            <person name="Drula E."/>
            <person name="Ayuso-Fernandez I."/>
            <person name="Pacheco R."/>
            <person name="Padilla G."/>
            <person name="Ferreira P."/>
            <person name="Barriuso J."/>
            <person name="Kellner H."/>
            <person name="Castanera R."/>
            <person name="Alfaro M."/>
            <person name="Ramirez L."/>
            <person name="Pisabarro A.G."/>
            <person name="Kuo A."/>
            <person name="Tritt A."/>
            <person name="Lipzen A."/>
            <person name="He G."/>
            <person name="Yan M."/>
            <person name="Ng V."/>
            <person name="Cullen D."/>
            <person name="Martin F."/>
            <person name="Rosso M.-N."/>
            <person name="Henrissat B."/>
            <person name="Hibbett D."/>
            <person name="Martinez A.T."/>
            <person name="Grigoriev I.V."/>
        </authorList>
    </citation>
    <scope>NUCLEOTIDE SEQUENCE</scope>
    <source>
        <strain evidence="4">CIRM-BRFM 674</strain>
    </source>
</reference>
<evidence type="ECO:0000256" key="1">
    <source>
        <dbReference type="ARBA" id="ARBA00005703"/>
    </source>
</evidence>
<comment type="similarity">
    <text evidence="1">Belongs to the PPC synthetase family.</text>
</comment>
<dbReference type="Pfam" id="PF04127">
    <property type="entry name" value="DFP"/>
    <property type="match status" value="1"/>
</dbReference>
<accession>A0A9P5YYG5</accession>
<dbReference type="Proteomes" id="UP000807469">
    <property type="component" value="Unassembled WGS sequence"/>
</dbReference>
<evidence type="ECO:0000259" key="3">
    <source>
        <dbReference type="Pfam" id="PF04127"/>
    </source>
</evidence>
<dbReference type="InterPro" id="IPR007085">
    <property type="entry name" value="DNA/pantothenate-metab_flavo_C"/>
</dbReference>
<evidence type="ECO:0000313" key="5">
    <source>
        <dbReference type="Proteomes" id="UP000807469"/>
    </source>
</evidence>
<organism evidence="4 5">
    <name type="scientific">Pholiota conissans</name>
    <dbReference type="NCBI Taxonomy" id="109636"/>
    <lineage>
        <taxon>Eukaryota</taxon>
        <taxon>Fungi</taxon>
        <taxon>Dikarya</taxon>
        <taxon>Basidiomycota</taxon>
        <taxon>Agaricomycotina</taxon>
        <taxon>Agaricomycetes</taxon>
        <taxon>Agaricomycetidae</taxon>
        <taxon>Agaricales</taxon>
        <taxon>Agaricineae</taxon>
        <taxon>Strophariaceae</taxon>
        <taxon>Pholiota</taxon>
    </lineage>
</organism>
<dbReference type="GO" id="GO:0003824">
    <property type="term" value="F:catalytic activity"/>
    <property type="evidence" value="ECO:0007669"/>
    <property type="project" value="UniProtKB-ARBA"/>
</dbReference>
<gene>
    <name evidence="4" type="ORF">BDN70DRAFT_880752</name>
</gene>
<keyword evidence="5" id="KW-1185">Reference proteome</keyword>
<proteinExistence type="inferred from homology"/>